<evidence type="ECO:0000259" key="2">
    <source>
        <dbReference type="Pfam" id="PF25121"/>
    </source>
</evidence>
<protein>
    <recommendedName>
        <fullName evidence="2">ESF1 RRM domain-containing protein</fullName>
    </recommendedName>
</protein>
<feature type="region of interest" description="Disordered" evidence="1">
    <location>
        <begin position="117"/>
        <end position="139"/>
    </location>
</feature>
<name>A0AAD8M5L4_9APIA</name>
<comment type="caution">
    <text evidence="3">The sequence shown here is derived from an EMBL/GenBank/DDBJ whole genome shotgun (WGS) entry which is preliminary data.</text>
</comment>
<reference evidence="3" key="2">
    <citation type="submission" date="2023-05" db="EMBL/GenBank/DDBJ databases">
        <authorList>
            <person name="Schelkunov M.I."/>
        </authorList>
    </citation>
    <scope>NUCLEOTIDE SEQUENCE</scope>
    <source>
        <strain evidence="3">Hsosn_3</strain>
        <tissue evidence="3">Leaf</tissue>
    </source>
</reference>
<keyword evidence="4" id="KW-1185">Reference proteome</keyword>
<reference evidence="3" key="1">
    <citation type="submission" date="2023-02" db="EMBL/GenBank/DDBJ databases">
        <title>Genome of toxic invasive species Heracleum sosnowskyi carries increased number of genes despite the absence of recent whole-genome duplications.</title>
        <authorList>
            <person name="Schelkunov M."/>
            <person name="Shtratnikova V."/>
            <person name="Makarenko M."/>
            <person name="Klepikova A."/>
            <person name="Omelchenko D."/>
            <person name="Novikova G."/>
            <person name="Obukhova E."/>
            <person name="Bogdanov V."/>
            <person name="Penin A."/>
            <person name="Logacheva M."/>
        </authorList>
    </citation>
    <scope>NUCLEOTIDE SEQUENCE</scope>
    <source>
        <strain evidence="3">Hsosn_3</strain>
        <tissue evidence="3">Leaf</tissue>
    </source>
</reference>
<dbReference type="PANTHER" id="PTHR12202">
    <property type="entry name" value="ESF1 HOMOLOG"/>
    <property type="match status" value="1"/>
</dbReference>
<evidence type="ECO:0000313" key="4">
    <source>
        <dbReference type="Proteomes" id="UP001237642"/>
    </source>
</evidence>
<organism evidence="3 4">
    <name type="scientific">Heracleum sosnowskyi</name>
    <dbReference type="NCBI Taxonomy" id="360622"/>
    <lineage>
        <taxon>Eukaryota</taxon>
        <taxon>Viridiplantae</taxon>
        <taxon>Streptophyta</taxon>
        <taxon>Embryophyta</taxon>
        <taxon>Tracheophyta</taxon>
        <taxon>Spermatophyta</taxon>
        <taxon>Magnoliopsida</taxon>
        <taxon>eudicotyledons</taxon>
        <taxon>Gunneridae</taxon>
        <taxon>Pentapetalae</taxon>
        <taxon>asterids</taxon>
        <taxon>campanulids</taxon>
        <taxon>Apiales</taxon>
        <taxon>Apiaceae</taxon>
        <taxon>Apioideae</taxon>
        <taxon>apioid superclade</taxon>
        <taxon>Tordylieae</taxon>
        <taxon>Tordyliinae</taxon>
        <taxon>Heracleum</taxon>
    </lineage>
</organism>
<dbReference type="GO" id="GO:0003723">
    <property type="term" value="F:RNA binding"/>
    <property type="evidence" value="ECO:0007669"/>
    <property type="project" value="TreeGrafter"/>
</dbReference>
<accession>A0AAD8M5L4</accession>
<dbReference type="AlphaFoldDB" id="A0AAD8M5L4"/>
<evidence type="ECO:0000313" key="3">
    <source>
        <dbReference type="EMBL" id="KAK1361621.1"/>
    </source>
</evidence>
<dbReference type="InterPro" id="IPR056750">
    <property type="entry name" value="RRM_ESF1"/>
</dbReference>
<dbReference type="GO" id="GO:0006364">
    <property type="term" value="P:rRNA processing"/>
    <property type="evidence" value="ECO:0007669"/>
    <property type="project" value="InterPro"/>
</dbReference>
<feature type="region of interest" description="Disordered" evidence="1">
    <location>
        <begin position="1"/>
        <end position="30"/>
    </location>
</feature>
<proteinExistence type="predicted"/>
<dbReference type="Proteomes" id="UP001237642">
    <property type="component" value="Unassembled WGS sequence"/>
</dbReference>
<dbReference type="InterPro" id="IPR039754">
    <property type="entry name" value="Esf1"/>
</dbReference>
<dbReference type="EMBL" id="JAUIZM010000010">
    <property type="protein sequence ID" value="KAK1361621.1"/>
    <property type="molecule type" value="Genomic_DNA"/>
</dbReference>
<feature type="domain" description="ESF1 RRM" evidence="2">
    <location>
        <begin position="1"/>
        <end position="63"/>
    </location>
</feature>
<evidence type="ECO:0000256" key="1">
    <source>
        <dbReference type="SAM" id="MobiDB-lite"/>
    </source>
</evidence>
<feature type="compositionally biased region" description="Acidic residues" evidence="1">
    <location>
        <begin position="128"/>
        <end position="139"/>
    </location>
</feature>
<dbReference type="PANTHER" id="PTHR12202:SF0">
    <property type="entry name" value="ESF1 HOMOLOG"/>
    <property type="match status" value="1"/>
</dbReference>
<gene>
    <name evidence="3" type="ORF">POM88_046095</name>
</gene>
<feature type="compositionally biased region" description="Basic and acidic residues" evidence="1">
    <location>
        <begin position="117"/>
        <end position="127"/>
    </location>
</feature>
<sequence>MEEEAMHGPVGLVDDNKDKNTSDDEGDDVNEEIDIEKYYYAVVECDSIATADYIYKSCDGVEAPGSYEGNNFETRALQQTKVCFTWDEDEPQCSKTFKRKYIVEHLVELELKEFLASDGSESEKNENNDDVEDGDDKKE</sequence>
<dbReference type="Pfam" id="PF25121">
    <property type="entry name" value="RRM_ESF1"/>
    <property type="match status" value="1"/>
</dbReference>